<feature type="transmembrane region" description="Helical" evidence="2">
    <location>
        <begin position="675"/>
        <end position="693"/>
    </location>
</feature>
<feature type="transmembrane region" description="Helical" evidence="2">
    <location>
        <begin position="1169"/>
        <end position="1188"/>
    </location>
</feature>
<sequence length="1366" mass="153036">MTFLLAARVHALGLKSLTLSLFQTVDYMNVYNFSSSVGDFDEERGGKDYVLGTLEVSYGLLKGEQGEISEGLTLAEWRILVGTVHVNAVSVSMCGVLRGWIEELCEAVMSEGGEGRGVERLLKSVGKGGDLEGVVKEIEGGVRGWCERNGEEFEEVVIEEVEEEEEEEMGGSEDSGDGDVDDDSGDDNDDVDGDVASSADASIGSSSDPTSGLVTSLAASFNSLPPPESTGLFPAVCMMNHSCSPNVAITYPHANGVAEVVALRDIVEGEEVCHCYVSLEEWGEVVGRREHLKRQHMFVCECELCEEQMEGVGGEVEEKEAEEWEHGNDDERDLTAVELYFAPMQAAVGIYLVSRLTRPEMPVTEKFAFSIFVFSTFAQAIQRLQLGKVLVSLTLFAYGLFYIAIYKMLRRLRKRLTQMPKTEIVAYLSRSVFRTGFASLVPIVYLSSESFGCIAAESPSDTTGMENMQSLAYAECGNTVSSNHAMAFHLSMLLTVKLFILPFEKDVSLATLKAFQLSAHHQIVVIMVLLASMSAIFVFATRREDSNTYSYWGGLNITYVLLSTLHMCWGIVFVSFGMDAIKFHRRGGNFQRTMPWWNRFVATTNHFEMGPAYRWLMVIPMTYIPIQSLAELIVDGNGKGSWGYTSGSILFFHLSLAALYICSMPRKAGFPWSELVVYSLAPLSLIFNVIFEITSNANTQHNTRVAEIGCGLVPLAIFWPIIMRARRLVGNLPDARLKAHMEHIFSGSTAFLSPILFVSLEGLNCPLNHLNPMAINQICPGIIVPCSTISFHILCGLVFTIFFKPHVKFDPSDILVVERIPWYRQCQLFSVFWASILALYVYASRSEDVIESSIEELDIDIDLKNQKLRQEYVIMGETLYYRRYNLRNFSFALVVSLWVVIFVIQFFVFWKGWEGGVGGKGGEKEGEEEEEEEEEEGNGTIEEGVKQPTQPQEEEEEEGNGTRPEEGVKQPTQPRSYRVTLSRIYIWPLRALVVTLTFLPLSHIFWRYRETSYYLVTLVEIPLMFAIGMLFAATPRQHTPRGLRLLSASFFLFNLIFVVGEIITIVRFNDSQGPRWLKEKFLNVLTSALQCMVAVVYHPVLAITAERLKNFSDDQIESYIKNAFLRAMAAFAPLLYLTFESSSTLYVYICDDVRRNKAAAEVLVKTCHAISFHIVATFFLFLFVTPFVRLNPTLKQLYMFDLPYHIRLQGIGAFVGSCNSLLLFAVRRSWMWGSTGKTATVLIKLGWFFIAILEWREIKKRKREGGGDDECSTSTPQPPQFSLSSLPTPFFPMSSVTSTLRAPRILAAIPASPTPPPRSMTSLPETFRLPGAPPWAAGTPRNLDIITLLSQTWLPRQSPNLSFTET</sequence>
<keyword evidence="2" id="KW-0472">Membrane</keyword>
<dbReference type="Proteomes" id="UP001165082">
    <property type="component" value="Unassembled WGS sequence"/>
</dbReference>
<dbReference type="SUPFAM" id="SSF82199">
    <property type="entry name" value="SET domain"/>
    <property type="match status" value="1"/>
</dbReference>
<dbReference type="InterPro" id="IPR001214">
    <property type="entry name" value="SET_dom"/>
</dbReference>
<dbReference type="OrthoDB" id="197275at2759"/>
<dbReference type="PANTHER" id="PTHR12197">
    <property type="entry name" value="HISTONE-LYSINE N-METHYLTRANSFERASE SMYD"/>
    <property type="match status" value="1"/>
</dbReference>
<feature type="transmembrane region" description="Helical" evidence="2">
    <location>
        <begin position="1081"/>
        <end position="1103"/>
    </location>
</feature>
<accession>A0A9W7DT56</accession>
<feature type="transmembrane region" description="Helical" evidence="2">
    <location>
        <begin position="642"/>
        <end position="663"/>
    </location>
</feature>
<dbReference type="InterPro" id="IPR050869">
    <property type="entry name" value="H3K4_H4K5_MeTrfase"/>
</dbReference>
<feature type="signal peptide" evidence="3">
    <location>
        <begin position="1"/>
        <end position="27"/>
    </location>
</feature>
<dbReference type="CDD" id="cd20071">
    <property type="entry name" value="SET_SMYD"/>
    <property type="match status" value="1"/>
</dbReference>
<name>A0A9W7DT56_9STRA</name>
<evidence type="ECO:0000313" key="5">
    <source>
        <dbReference type="EMBL" id="GMH54123.1"/>
    </source>
</evidence>
<proteinExistence type="predicted"/>
<dbReference type="Pfam" id="PF00856">
    <property type="entry name" value="SET"/>
    <property type="match status" value="1"/>
</dbReference>
<dbReference type="InterPro" id="IPR046341">
    <property type="entry name" value="SET_dom_sf"/>
</dbReference>
<evidence type="ECO:0000256" key="2">
    <source>
        <dbReference type="SAM" id="Phobius"/>
    </source>
</evidence>
<feature type="domain" description="SET" evidence="4">
    <location>
        <begin position="103"/>
        <end position="277"/>
    </location>
</feature>
<feature type="compositionally biased region" description="Low complexity" evidence="1">
    <location>
        <begin position="194"/>
        <end position="208"/>
    </location>
</feature>
<dbReference type="PROSITE" id="PS50280">
    <property type="entry name" value="SET"/>
    <property type="match status" value="1"/>
</dbReference>
<feature type="transmembrane region" description="Helical" evidence="2">
    <location>
        <begin position="984"/>
        <end position="1006"/>
    </location>
</feature>
<feature type="compositionally biased region" description="Acidic residues" evidence="1">
    <location>
        <begin position="925"/>
        <end position="937"/>
    </location>
</feature>
<feature type="chain" id="PRO_5040963439" description="SET domain-containing protein" evidence="3">
    <location>
        <begin position="28"/>
        <end position="1366"/>
    </location>
</feature>
<dbReference type="EMBL" id="BRXZ01002087">
    <property type="protein sequence ID" value="GMH54123.1"/>
    <property type="molecule type" value="Genomic_DNA"/>
</dbReference>
<feature type="transmembrane region" description="Helical" evidence="2">
    <location>
        <begin position="389"/>
        <end position="409"/>
    </location>
</feature>
<evidence type="ECO:0000256" key="1">
    <source>
        <dbReference type="SAM" id="MobiDB-lite"/>
    </source>
</evidence>
<feature type="region of interest" description="Disordered" evidence="1">
    <location>
        <begin position="160"/>
        <end position="212"/>
    </location>
</feature>
<keyword evidence="3" id="KW-0732">Signal</keyword>
<feature type="transmembrane region" description="Helical" evidence="2">
    <location>
        <begin position="782"/>
        <end position="802"/>
    </location>
</feature>
<gene>
    <name evidence="5" type="ORF">TrRE_jg11203</name>
</gene>
<feature type="transmembrane region" description="Helical" evidence="2">
    <location>
        <begin position="523"/>
        <end position="540"/>
    </location>
</feature>
<keyword evidence="2" id="KW-0812">Transmembrane</keyword>
<keyword evidence="2" id="KW-1133">Transmembrane helix</keyword>
<keyword evidence="6" id="KW-1185">Reference proteome</keyword>
<dbReference type="Gene3D" id="2.170.270.10">
    <property type="entry name" value="SET domain"/>
    <property type="match status" value="1"/>
</dbReference>
<feature type="compositionally biased region" description="Low complexity" evidence="1">
    <location>
        <begin position="938"/>
        <end position="951"/>
    </location>
</feature>
<comment type="caution">
    <text evidence="5">The sequence shown here is derived from an EMBL/GenBank/DDBJ whole genome shotgun (WGS) entry which is preliminary data.</text>
</comment>
<feature type="transmembrane region" description="Helical" evidence="2">
    <location>
        <begin position="1012"/>
        <end position="1033"/>
    </location>
</feature>
<reference evidence="5" key="1">
    <citation type="submission" date="2022-07" db="EMBL/GenBank/DDBJ databases">
        <title>Genome analysis of Parmales, a sister group of diatoms, reveals the evolutionary specialization of diatoms from phago-mixotrophs to photoautotrophs.</title>
        <authorList>
            <person name="Ban H."/>
            <person name="Sato S."/>
            <person name="Yoshikawa S."/>
            <person name="Kazumasa Y."/>
            <person name="Nakamura Y."/>
            <person name="Ichinomiya M."/>
            <person name="Saitoh K."/>
            <person name="Sato N."/>
            <person name="Blanc-Mathieu R."/>
            <person name="Endo H."/>
            <person name="Kuwata A."/>
            <person name="Ogata H."/>
        </authorList>
    </citation>
    <scope>NUCLEOTIDE SEQUENCE</scope>
</reference>
<feature type="region of interest" description="Disordered" evidence="1">
    <location>
        <begin position="918"/>
        <end position="974"/>
    </location>
</feature>
<feature type="transmembrane region" description="Helical" evidence="2">
    <location>
        <begin position="889"/>
        <end position="910"/>
    </location>
</feature>
<feature type="compositionally biased region" description="Acidic residues" evidence="1">
    <location>
        <begin position="160"/>
        <end position="193"/>
    </location>
</feature>
<feature type="transmembrane region" description="Helical" evidence="2">
    <location>
        <begin position="1124"/>
        <end position="1149"/>
    </location>
</feature>
<organism evidence="5 6">
    <name type="scientific">Triparma retinervis</name>
    <dbReference type="NCBI Taxonomy" id="2557542"/>
    <lineage>
        <taxon>Eukaryota</taxon>
        <taxon>Sar</taxon>
        <taxon>Stramenopiles</taxon>
        <taxon>Ochrophyta</taxon>
        <taxon>Bolidophyceae</taxon>
        <taxon>Parmales</taxon>
        <taxon>Triparmaceae</taxon>
        <taxon>Triparma</taxon>
    </lineage>
</organism>
<feature type="transmembrane region" description="Helical" evidence="2">
    <location>
        <begin position="705"/>
        <end position="723"/>
    </location>
</feature>
<feature type="transmembrane region" description="Helical" evidence="2">
    <location>
        <begin position="744"/>
        <end position="762"/>
    </location>
</feature>
<protein>
    <recommendedName>
        <fullName evidence="4">SET domain-containing protein</fullName>
    </recommendedName>
</protein>
<evidence type="ECO:0000259" key="4">
    <source>
        <dbReference type="PROSITE" id="PS50280"/>
    </source>
</evidence>
<feature type="transmembrane region" description="Helical" evidence="2">
    <location>
        <begin position="1238"/>
        <end position="1255"/>
    </location>
</feature>
<feature type="transmembrane region" description="Helical" evidence="2">
    <location>
        <begin position="1045"/>
        <end position="1069"/>
    </location>
</feature>
<evidence type="ECO:0000256" key="3">
    <source>
        <dbReference type="SAM" id="SignalP"/>
    </source>
</evidence>
<feature type="transmembrane region" description="Helical" evidence="2">
    <location>
        <begin position="552"/>
        <end position="576"/>
    </location>
</feature>
<evidence type="ECO:0000313" key="6">
    <source>
        <dbReference type="Proteomes" id="UP001165082"/>
    </source>
</evidence>